<keyword evidence="2" id="KW-1185">Reference proteome</keyword>
<feature type="non-terminal residue" evidence="1">
    <location>
        <position position="1"/>
    </location>
</feature>
<gene>
    <name evidence="1" type="ORF">RPERSI_LOCUS35301</name>
</gene>
<comment type="caution">
    <text evidence="1">The sequence shown here is derived from an EMBL/GenBank/DDBJ whole genome shotgun (WGS) entry which is preliminary data.</text>
</comment>
<reference evidence="1" key="1">
    <citation type="submission" date="2021-06" db="EMBL/GenBank/DDBJ databases">
        <authorList>
            <person name="Kallberg Y."/>
            <person name="Tangrot J."/>
            <person name="Rosling A."/>
        </authorList>
    </citation>
    <scope>NUCLEOTIDE SEQUENCE</scope>
    <source>
        <strain evidence="1">MA461A</strain>
    </source>
</reference>
<protein>
    <submittedName>
        <fullName evidence="1">3964_t:CDS:1</fullName>
    </submittedName>
</protein>
<feature type="non-terminal residue" evidence="1">
    <location>
        <position position="133"/>
    </location>
</feature>
<dbReference type="EMBL" id="CAJVQC010162448">
    <property type="protein sequence ID" value="CAG8848807.1"/>
    <property type="molecule type" value="Genomic_DNA"/>
</dbReference>
<sequence length="133" mass="14598">WGGWSRAAFNGWKQIYSLMIPGTLMVCSELWAAEFVSLLTGYLGELPLASQGILAVLVCLLYQLPFGLSMSASNRIGNLLGAGLLERAKMASKLSMQVAFILALFEATILMIFKDSLGYVFILNDDVVKYTSY</sequence>
<name>A0ACA9STR2_9GLOM</name>
<organism evidence="1 2">
    <name type="scientific">Racocetra persica</name>
    <dbReference type="NCBI Taxonomy" id="160502"/>
    <lineage>
        <taxon>Eukaryota</taxon>
        <taxon>Fungi</taxon>
        <taxon>Fungi incertae sedis</taxon>
        <taxon>Mucoromycota</taxon>
        <taxon>Glomeromycotina</taxon>
        <taxon>Glomeromycetes</taxon>
        <taxon>Diversisporales</taxon>
        <taxon>Gigasporaceae</taxon>
        <taxon>Racocetra</taxon>
    </lineage>
</organism>
<accession>A0ACA9STR2</accession>
<evidence type="ECO:0000313" key="2">
    <source>
        <dbReference type="Proteomes" id="UP000789920"/>
    </source>
</evidence>
<evidence type="ECO:0000313" key="1">
    <source>
        <dbReference type="EMBL" id="CAG8848807.1"/>
    </source>
</evidence>
<dbReference type="Proteomes" id="UP000789920">
    <property type="component" value="Unassembled WGS sequence"/>
</dbReference>
<proteinExistence type="predicted"/>